<name>A0A212R6W0_9CHLR</name>
<accession>A0A212R6W0</accession>
<protein>
    <submittedName>
        <fullName evidence="2">Uncharacterized protein</fullName>
    </submittedName>
</protein>
<sequence>QIATLTQQVQENSRQIAALTERMERVEAQIATLTQQVQENSRQIAALT</sequence>
<feature type="coiled-coil region" evidence="1">
    <location>
        <begin position="2"/>
        <end position="43"/>
    </location>
</feature>
<feature type="non-terminal residue" evidence="2">
    <location>
        <position position="48"/>
    </location>
</feature>
<dbReference type="EMBL" id="FYEK01000033">
    <property type="protein sequence ID" value="SNB67753.1"/>
    <property type="molecule type" value="Genomic_DNA"/>
</dbReference>
<keyword evidence="3" id="KW-1185">Reference proteome</keyword>
<organism evidence="2 3">
    <name type="scientific">Thermoflexus hugenholtzii JAD2</name>
    <dbReference type="NCBI Taxonomy" id="877466"/>
    <lineage>
        <taxon>Bacteria</taxon>
        <taxon>Bacillati</taxon>
        <taxon>Chloroflexota</taxon>
        <taxon>Thermoflexia</taxon>
        <taxon>Thermoflexales</taxon>
        <taxon>Thermoflexaceae</taxon>
        <taxon>Thermoflexus</taxon>
    </lineage>
</organism>
<dbReference type="InParanoid" id="A0A212R6W0"/>
<feature type="non-terminal residue" evidence="2">
    <location>
        <position position="1"/>
    </location>
</feature>
<evidence type="ECO:0000256" key="1">
    <source>
        <dbReference type="SAM" id="Coils"/>
    </source>
</evidence>
<evidence type="ECO:0000313" key="3">
    <source>
        <dbReference type="Proteomes" id="UP000197025"/>
    </source>
</evidence>
<dbReference type="AlphaFoldDB" id="A0A212R6W0"/>
<dbReference type="Proteomes" id="UP000197025">
    <property type="component" value="Unassembled WGS sequence"/>
</dbReference>
<keyword evidence="1" id="KW-0175">Coiled coil</keyword>
<reference evidence="3" key="1">
    <citation type="submission" date="2017-06" db="EMBL/GenBank/DDBJ databases">
        <authorList>
            <person name="Varghese N."/>
            <person name="Submissions S."/>
        </authorList>
    </citation>
    <scope>NUCLEOTIDE SEQUENCE [LARGE SCALE GENOMIC DNA]</scope>
    <source>
        <strain evidence="3">JAD2</strain>
    </source>
</reference>
<gene>
    <name evidence="2" type="ORF">SAMN02746019_00013830</name>
</gene>
<proteinExistence type="predicted"/>
<dbReference type="Gene3D" id="1.20.5.340">
    <property type="match status" value="1"/>
</dbReference>
<evidence type="ECO:0000313" key="2">
    <source>
        <dbReference type="EMBL" id="SNB67753.1"/>
    </source>
</evidence>